<gene>
    <name evidence="4" type="ORF">SO694_00012492</name>
</gene>
<feature type="region of interest" description="Disordered" evidence="2">
    <location>
        <begin position="68"/>
        <end position="90"/>
    </location>
</feature>
<dbReference type="EMBL" id="JBBJCI010000145">
    <property type="protein sequence ID" value="KAK7242398.1"/>
    <property type="molecule type" value="Genomic_DNA"/>
</dbReference>
<reference evidence="4 5" key="1">
    <citation type="submission" date="2024-03" db="EMBL/GenBank/DDBJ databases">
        <title>Aureococcus anophagefferens CCMP1851 and Kratosvirus quantuckense: Draft genome of a second virus-susceptible host strain in the model system.</title>
        <authorList>
            <person name="Chase E."/>
            <person name="Truchon A.R."/>
            <person name="Schepens W."/>
            <person name="Wilhelm S.W."/>
        </authorList>
    </citation>
    <scope>NUCLEOTIDE SEQUENCE [LARGE SCALE GENOMIC DNA]</scope>
    <source>
        <strain evidence="4 5">CCMP1851</strain>
    </source>
</reference>
<accession>A0ABR1G1F2</accession>
<dbReference type="Proteomes" id="UP001363151">
    <property type="component" value="Unassembled WGS sequence"/>
</dbReference>
<evidence type="ECO:0000313" key="4">
    <source>
        <dbReference type="EMBL" id="KAK7242398.1"/>
    </source>
</evidence>
<protein>
    <recommendedName>
        <fullName evidence="3">PIH1D1/2/3 CS-like domain-containing protein</fullName>
    </recommendedName>
</protein>
<feature type="domain" description="PIH1D1/2/3 CS-like" evidence="3">
    <location>
        <begin position="195"/>
        <end position="267"/>
    </location>
</feature>
<comment type="caution">
    <text evidence="4">The sequence shown here is derived from an EMBL/GenBank/DDBJ whole genome shotgun (WGS) entry which is preliminary data.</text>
</comment>
<name>A0ABR1G1F2_AURAN</name>
<proteinExistence type="inferred from homology"/>
<dbReference type="InterPro" id="IPR041442">
    <property type="entry name" value="PIH1D1/2/3_CS-like"/>
</dbReference>
<evidence type="ECO:0000313" key="5">
    <source>
        <dbReference type="Proteomes" id="UP001363151"/>
    </source>
</evidence>
<keyword evidence="5" id="KW-1185">Reference proteome</keyword>
<sequence>MVLNYSKWDAIGDSDDDDAKTQPAAKPGPPKKSIDQQLLEAYNSDPSKIDELEKNVKDVRLKLEEAKRLRDLANTPPPQPGQVAKGIKKAVSSQSETLTDELAALQRQQASLDAQAAKLRQLEQCGDQAALLDFFAGEGLSHEQIQRGLTGDAEAMFAQLAETEKATETDGERKSREALALADQLEQRQPTADDRNLVVTVSLPGVAKGATKLDISESDIRLWRPRRRAAARDREYRLNAKLARRVLSDQAKAKWKSKAEQLVVTIPTLAGH</sequence>
<dbReference type="Pfam" id="PF18201">
    <property type="entry name" value="PIH1_CS"/>
    <property type="match status" value="1"/>
</dbReference>
<comment type="similarity">
    <text evidence="1">Belongs to the PIH1 family.</text>
</comment>
<organism evidence="4 5">
    <name type="scientific">Aureococcus anophagefferens</name>
    <name type="common">Harmful bloom alga</name>
    <dbReference type="NCBI Taxonomy" id="44056"/>
    <lineage>
        <taxon>Eukaryota</taxon>
        <taxon>Sar</taxon>
        <taxon>Stramenopiles</taxon>
        <taxon>Ochrophyta</taxon>
        <taxon>Pelagophyceae</taxon>
        <taxon>Pelagomonadales</taxon>
        <taxon>Pelagomonadaceae</taxon>
        <taxon>Aureococcus</taxon>
    </lineage>
</organism>
<evidence type="ECO:0000259" key="3">
    <source>
        <dbReference type="Pfam" id="PF18201"/>
    </source>
</evidence>
<evidence type="ECO:0000256" key="1">
    <source>
        <dbReference type="ARBA" id="ARBA00008511"/>
    </source>
</evidence>
<evidence type="ECO:0000256" key="2">
    <source>
        <dbReference type="SAM" id="MobiDB-lite"/>
    </source>
</evidence>
<feature type="region of interest" description="Disordered" evidence="2">
    <location>
        <begin position="1"/>
        <end position="36"/>
    </location>
</feature>